<evidence type="ECO:0000313" key="3">
    <source>
        <dbReference type="Proteomes" id="UP000800200"/>
    </source>
</evidence>
<evidence type="ECO:0000256" key="1">
    <source>
        <dbReference type="SAM" id="MobiDB-lite"/>
    </source>
</evidence>
<dbReference type="OrthoDB" id="5395390at2759"/>
<dbReference type="AlphaFoldDB" id="A0A6A6DX12"/>
<name>A0A6A6DX12_9PEZI</name>
<evidence type="ECO:0000313" key="2">
    <source>
        <dbReference type="EMBL" id="KAF2182718.1"/>
    </source>
</evidence>
<feature type="compositionally biased region" description="Basic residues" evidence="1">
    <location>
        <begin position="115"/>
        <end position="146"/>
    </location>
</feature>
<gene>
    <name evidence="2" type="ORF">K469DRAFT_740096</name>
</gene>
<feature type="compositionally biased region" description="Low complexity" evidence="1">
    <location>
        <begin position="147"/>
        <end position="157"/>
    </location>
</feature>
<proteinExistence type="predicted"/>
<dbReference type="Proteomes" id="UP000800200">
    <property type="component" value="Unassembled WGS sequence"/>
</dbReference>
<dbReference type="InterPro" id="IPR032675">
    <property type="entry name" value="LRR_dom_sf"/>
</dbReference>
<feature type="compositionally biased region" description="Basic and acidic residues" evidence="1">
    <location>
        <begin position="656"/>
        <end position="667"/>
    </location>
</feature>
<feature type="region of interest" description="Disordered" evidence="1">
    <location>
        <begin position="593"/>
        <end position="667"/>
    </location>
</feature>
<sequence>MAINLKRKRAAISYKEPDTDDELSENSDEGYTPKKKHAVPQRRSARHSAQAPEEPSLRQSRRSGPNREPIAADDSENARPRRKRVISYRESSSDEDEDTDFQVEEEIPAREKPKGKVGRPPRTQSKKSKLGRPKRTLGAPRNRRSTPKPSTDTSPPDIISDGNKPAWSSLPYHILLQIFVYASHPLHENLNPTSSIPWLVAVSRMCLSFTKPALTALYRNPPIFAIKKNRKDLVHHLTSPPSNAHEDYPVMVKRLELDVTKMSTLTDPTHSVADLASLVASLTTLREMDIFDPIDRPPYRSRTRVARWKYPDELFAALHRSELRLRSWRWNATFCSHGLLWMKEIHTDNAFQNLRELLLTKYHSDSSYNGEDGNPIAEELLGSALAVLPNLNSLVFETCTIVNERLLPLLPSDLVILNFSNCKDLKSDTLQAFLVTHGGQLKDLVLNHNQSLDLSFLVDLKQSCPRLEVFRVDLNYYNSFSTSHDSDPNYDELLKEGEIPSWPASLRIIEMEYLRHWTPTAAKAFFSSLIDSAEELPYLRELAISTMVDIDWRERAAFRSEWTSRFQKVFAQKSTPPNPHLVSLRAFREWKSGQVPDQEKNDSFIEENSDEVKDGEDSDAPLLPAGRKSRSNEKWDSKRLRSRARPSSSHGEASGDDSHDNACESDSEKVAFVQGRCSKVVFRIDNFRPREEVFDEADFLDTEASGDEDWNGNDDADEGGYAW</sequence>
<feature type="compositionally biased region" description="Basic residues" evidence="1">
    <location>
        <begin position="1"/>
        <end position="10"/>
    </location>
</feature>
<feature type="compositionally biased region" description="Acidic residues" evidence="1">
    <location>
        <begin position="18"/>
        <end position="28"/>
    </location>
</feature>
<accession>A0A6A6DX12</accession>
<dbReference type="EMBL" id="ML994646">
    <property type="protein sequence ID" value="KAF2182718.1"/>
    <property type="molecule type" value="Genomic_DNA"/>
</dbReference>
<dbReference type="InterPro" id="IPR052109">
    <property type="entry name" value="SRRM_Domain-Containing"/>
</dbReference>
<feature type="compositionally biased region" description="Basic and acidic residues" evidence="1">
    <location>
        <begin position="630"/>
        <end position="639"/>
    </location>
</feature>
<dbReference type="Gene3D" id="3.80.10.10">
    <property type="entry name" value="Ribonuclease Inhibitor"/>
    <property type="match status" value="1"/>
</dbReference>
<reference evidence="2" key="1">
    <citation type="journal article" date="2020" name="Stud. Mycol.">
        <title>101 Dothideomycetes genomes: a test case for predicting lifestyles and emergence of pathogens.</title>
        <authorList>
            <person name="Haridas S."/>
            <person name="Albert R."/>
            <person name="Binder M."/>
            <person name="Bloem J."/>
            <person name="Labutti K."/>
            <person name="Salamov A."/>
            <person name="Andreopoulos B."/>
            <person name="Baker S."/>
            <person name="Barry K."/>
            <person name="Bills G."/>
            <person name="Bluhm B."/>
            <person name="Cannon C."/>
            <person name="Castanera R."/>
            <person name="Culley D."/>
            <person name="Daum C."/>
            <person name="Ezra D."/>
            <person name="Gonzalez J."/>
            <person name="Henrissat B."/>
            <person name="Kuo A."/>
            <person name="Liang C."/>
            <person name="Lipzen A."/>
            <person name="Lutzoni F."/>
            <person name="Magnuson J."/>
            <person name="Mondo S."/>
            <person name="Nolan M."/>
            <person name="Ohm R."/>
            <person name="Pangilinan J."/>
            <person name="Park H.-J."/>
            <person name="Ramirez L."/>
            <person name="Alfaro M."/>
            <person name="Sun H."/>
            <person name="Tritt A."/>
            <person name="Yoshinaga Y."/>
            <person name="Zwiers L.-H."/>
            <person name="Turgeon B."/>
            <person name="Goodwin S."/>
            <person name="Spatafora J."/>
            <person name="Crous P."/>
            <person name="Grigoriev I."/>
        </authorList>
    </citation>
    <scope>NUCLEOTIDE SEQUENCE</scope>
    <source>
        <strain evidence="2">CBS 207.26</strain>
    </source>
</reference>
<dbReference type="SUPFAM" id="SSF52047">
    <property type="entry name" value="RNI-like"/>
    <property type="match status" value="1"/>
</dbReference>
<feature type="region of interest" description="Disordered" evidence="1">
    <location>
        <begin position="1"/>
        <end position="162"/>
    </location>
</feature>
<feature type="region of interest" description="Disordered" evidence="1">
    <location>
        <begin position="700"/>
        <end position="723"/>
    </location>
</feature>
<keyword evidence="3" id="KW-1185">Reference proteome</keyword>
<feature type="compositionally biased region" description="Basic and acidic residues" evidence="1">
    <location>
        <begin position="593"/>
        <end position="603"/>
    </location>
</feature>
<feature type="compositionally biased region" description="Acidic residues" evidence="1">
    <location>
        <begin position="604"/>
        <end position="619"/>
    </location>
</feature>
<feature type="compositionally biased region" description="Basic residues" evidence="1">
    <location>
        <begin position="33"/>
        <end position="46"/>
    </location>
</feature>
<protein>
    <submittedName>
        <fullName evidence="2">Uncharacterized protein</fullName>
    </submittedName>
</protein>
<dbReference type="PANTHER" id="PTHR34755:SF4">
    <property type="entry name" value="F-BOX DOMAIN-CONTAINING PROTEIN"/>
    <property type="match status" value="1"/>
</dbReference>
<dbReference type="PANTHER" id="PTHR34755">
    <property type="entry name" value="SERINE/ARGININE REPETITIVE MATRIX PROTEIN 3-RELATED"/>
    <property type="match status" value="1"/>
</dbReference>
<feature type="compositionally biased region" description="Acidic residues" evidence="1">
    <location>
        <begin position="93"/>
        <end position="106"/>
    </location>
</feature>
<organism evidence="2 3">
    <name type="scientific">Zopfia rhizophila CBS 207.26</name>
    <dbReference type="NCBI Taxonomy" id="1314779"/>
    <lineage>
        <taxon>Eukaryota</taxon>
        <taxon>Fungi</taxon>
        <taxon>Dikarya</taxon>
        <taxon>Ascomycota</taxon>
        <taxon>Pezizomycotina</taxon>
        <taxon>Dothideomycetes</taxon>
        <taxon>Dothideomycetes incertae sedis</taxon>
        <taxon>Zopfiaceae</taxon>
        <taxon>Zopfia</taxon>
    </lineage>
</organism>